<accession>A0A2B7XHV4</accession>
<evidence type="ECO:0000313" key="2">
    <source>
        <dbReference type="EMBL" id="PGH08505.1"/>
    </source>
</evidence>
<reference evidence="2 3" key="1">
    <citation type="submission" date="2017-10" db="EMBL/GenBank/DDBJ databases">
        <title>Comparative genomics in systemic dimorphic fungi from Ajellomycetaceae.</title>
        <authorList>
            <person name="Munoz J.F."/>
            <person name="Mcewen J.G."/>
            <person name="Clay O.K."/>
            <person name="Cuomo C.A."/>
        </authorList>
    </citation>
    <scope>NUCLEOTIDE SEQUENCE [LARGE SCALE GENOMIC DNA]</scope>
    <source>
        <strain evidence="2 3">UAMH5409</strain>
    </source>
</reference>
<dbReference type="AlphaFoldDB" id="A0A2B7XHV4"/>
<evidence type="ECO:0000256" key="1">
    <source>
        <dbReference type="SAM" id="MobiDB-lite"/>
    </source>
</evidence>
<dbReference type="Proteomes" id="UP000223968">
    <property type="component" value="Unassembled WGS sequence"/>
</dbReference>
<protein>
    <recommendedName>
        <fullName evidence="4">BTB domain-containing protein</fullName>
    </recommendedName>
</protein>
<feature type="compositionally biased region" description="Polar residues" evidence="1">
    <location>
        <begin position="200"/>
        <end position="214"/>
    </location>
</feature>
<dbReference type="Gene3D" id="3.30.710.10">
    <property type="entry name" value="Potassium Channel Kv1.1, Chain A"/>
    <property type="match status" value="1"/>
</dbReference>
<dbReference type="OrthoDB" id="1022638at2759"/>
<name>A0A2B7XHV4_9EURO</name>
<dbReference type="EMBL" id="PDNB01000101">
    <property type="protein sequence ID" value="PGH08505.1"/>
    <property type="molecule type" value="Genomic_DNA"/>
</dbReference>
<feature type="non-terminal residue" evidence="2">
    <location>
        <position position="1"/>
    </location>
</feature>
<dbReference type="InterPro" id="IPR011333">
    <property type="entry name" value="SKP1/BTB/POZ_sf"/>
</dbReference>
<comment type="caution">
    <text evidence="2">The sequence shown here is derived from an EMBL/GenBank/DDBJ whole genome shotgun (WGS) entry which is preliminary data.</text>
</comment>
<organism evidence="2 3">
    <name type="scientific">Helicocarpus griseus UAMH5409</name>
    <dbReference type="NCBI Taxonomy" id="1447875"/>
    <lineage>
        <taxon>Eukaryota</taxon>
        <taxon>Fungi</taxon>
        <taxon>Dikarya</taxon>
        <taxon>Ascomycota</taxon>
        <taxon>Pezizomycotina</taxon>
        <taxon>Eurotiomycetes</taxon>
        <taxon>Eurotiomycetidae</taxon>
        <taxon>Onygenales</taxon>
        <taxon>Ajellomycetaceae</taxon>
        <taxon>Helicocarpus</taxon>
    </lineage>
</organism>
<evidence type="ECO:0008006" key="4">
    <source>
        <dbReference type="Google" id="ProtNLM"/>
    </source>
</evidence>
<feature type="region of interest" description="Disordered" evidence="1">
    <location>
        <begin position="194"/>
        <end position="219"/>
    </location>
</feature>
<proteinExistence type="predicted"/>
<keyword evidence="3" id="KW-1185">Reference proteome</keyword>
<sequence>TLCTGVAIDDPDVFAQLFHWMYRGELTIDSPSRPTNLLLFQLWVLAGKFEMPELQESVMSVCKARMFQKPTGVIDVDAANYAYTHTPPQSPLRLFVIDTWARNVTGSNLVDRLENLPSQFVKDLCCALVRWKEDAILNKSAIHKGLNAACAVTSGNENAQPTLPSLVKELENLPRPATAAQLEHRKVKCPTVRAHRPPSAFSTGGLTPESTTVDGDTKDETAKDMQQLQTAVSNIAL</sequence>
<gene>
    <name evidence="2" type="ORF">AJ79_05995</name>
</gene>
<evidence type="ECO:0000313" key="3">
    <source>
        <dbReference type="Proteomes" id="UP000223968"/>
    </source>
</evidence>